<dbReference type="OrthoDB" id="3371087at2"/>
<evidence type="ECO:0000313" key="2">
    <source>
        <dbReference type="Proteomes" id="UP000463857"/>
    </source>
</evidence>
<dbReference type="Gene3D" id="3.30.530.20">
    <property type="match status" value="1"/>
</dbReference>
<reference evidence="1 2" key="1">
    <citation type="journal article" date="2018" name="Int. J. Syst. Evol. Microbiol.">
        <title>Epidermidibacterium keratini gen. nov., sp. nov., a member of the family Sporichthyaceae, isolated from keratin epidermis.</title>
        <authorList>
            <person name="Lee D.G."/>
            <person name="Trujillo M.E."/>
            <person name="Kang S."/>
            <person name="Nam J.J."/>
            <person name="Kim Y.J."/>
        </authorList>
    </citation>
    <scope>NUCLEOTIDE SEQUENCE [LARGE SCALE GENOMIC DNA]</scope>
    <source>
        <strain evidence="1 2">EPI-7</strain>
    </source>
</reference>
<dbReference type="InParanoid" id="A0A7L4YN03"/>
<keyword evidence="2" id="KW-1185">Reference proteome</keyword>
<dbReference type="InterPro" id="IPR019587">
    <property type="entry name" value="Polyketide_cyclase/dehydratase"/>
</dbReference>
<dbReference type="RefSeq" id="WP_159544444.1">
    <property type="nucleotide sequence ID" value="NZ_CP047156.1"/>
</dbReference>
<dbReference type="Proteomes" id="UP000463857">
    <property type="component" value="Chromosome"/>
</dbReference>
<dbReference type="SUPFAM" id="SSF55961">
    <property type="entry name" value="Bet v1-like"/>
    <property type="match status" value="1"/>
</dbReference>
<dbReference type="InterPro" id="IPR023393">
    <property type="entry name" value="START-like_dom_sf"/>
</dbReference>
<dbReference type="AlphaFoldDB" id="A0A7L4YN03"/>
<dbReference type="KEGG" id="eke:EK0264_07865"/>
<gene>
    <name evidence="1" type="ORF">EK0264_07865</name>
</gene>
<organism evidence="1 2">
    <name type="scientific">Epidermidibacterium keratini</name>
    <dbReference type="NCBI Taxonomy" id="1891644"/>
    <lineage>
        <taxon>Bacteria</taxon>
        <taxon>Bacillati</taxon>
        <taxon>Actinomycetota</taxon>
        <taxon>Actinomycetes</taxon>
        <taxon>Sporichthyales</taxon>
        <taxon>Sporichthyaceae</taxon>
        <taxon>Epidermidibacterium</taxon>
    </lineage>
</organism>
<proteinExistence type="predicted"/>
<dbReference type="EMBL" id="CP047156">
    <property type="protein sequence ID" value="QHC00199.1"/>
    <property type="molecule type" value="Genomic_DNA"/>
</dbReference>
<protein>
    <submittedName>
        <fullName evidence="1">Polyketide cyclase</fullName>
    </submittedName>
</protein>
<name>A0A7L4YN03_9ACTN</name>
<evidence type="ECO:0000313" key="1">
    <source>
        <dbReference type="EMBL" id="QHC00199.1"/>
    </source>
</evidence>
<sequence>MKITVQRDVPSGRDADATFDYLLDFRNATEWDAGTVSCERLSGDGGPGTKYRNVSKFMGRQVELTYTVDNVDRAARRFEITGSTGSTTSEDTIAVYNRNGAVRVDYRAVFTFPTIFLPAYPLIALAIRKLGNDTAAQLEKSLRA</sequence>
<dbReference type="Pfam" id="PF10604">
    <property type="entry name" value="Polyketide_cyc2"/>
    <property type="match status" value="1"/>
</dbReference>
<accession>A0A7L4YN03</accession>